<accession>W4KN01</accession>
<sequence>MVAGTKGFFSRDYSLGLGWNNMRYIIEAALIQSKLLNRTLILPSFVYARACEYNITVCAEYAPMVNKGDAVGWDEWRKLPFEQQMGWEIPMQLMLNLTHLRKTHPVILVSDWLRFHGQSPDTEFSNGAWQRGPYHQSPNVFEQDKSKLPSLYVIENHWYDPTKTHRVDQLPEDMKLRGEWSPEGYDASTGRKGHWPHRDPTEAFQRLEAKLPADRHYLEWHEASDALQHEDGAHLWDTTSDEKLEKVLQENGWEVLHTFRGALGMDY</sequence>
<feature type="non-terminal residue" evidence="1">
    <location>
        <position position="267"/>
    </location>
</feature>
<name>W4KN01_HETIT</name>
<proteinExistence type="predicted"/>
<dbReference type="KEGG" id="hir:HETIRDRAFT_145358"/>
<dbReference type="Proteomes" id="UP000030671">
    <property type="component" value="Unassembled WGS sequence"/>
</dbReference>
<dbReference type="STRING" id="747525.W4KN01"/>
<reference evidence="1 2" key="1">
    <citation type="journal article" date="2012" name="New Phytol.">
        <title>Insight into trade-off between wood decay and parasitism from the genome of a fungal forest pathogen.</title>
        <authorList>
            <person name="Olson A."/>
            <person name="Aerts A."/>
            <person name="Asiegbu F."/>
            <person name="Belbahri L."/>
            <person name="Bouzid O."/>
            <person name="Broberg A."/>
            <person name="Canback B."/>
            <person name="Coutinho P.M."/>
            <person name="Cullen D."/>
            <person name="Dalman K."/>
            <person name="Deflorio G."/>
            <person name="van Diepen L.T."/>
            <person name="Dunand C."/>
            <person name="Duplessis S."/>
            <person name="Durling M."/>
            <person name="Gonthier P."/>
            <person name="Grimwood J."/>
            <person name="Fossdal C.G."/>
            <person name="Hansson D."/>
            <person name="Henrissat B."/>
            <person name="Hietala A."/>
            <person name="Himmelstrand K."/>
            <person name="Hoffmeister D."/>
            <person name="Hogberg N."/>
            <person name="James T.Y."/>
            <person name="Karlsson M."/>
            <person name="Kohler A."/>
            <person name="Kues U."/>
            <person name="Lee Y.H."/>
            <person name="Lin Y.C."/>
            <person name="Lind M."/>
            <person name="Lindquist E."/>
            <person name="Lombard V."/>
            <person name="Lucas S."/>
            <person name="Lunden K."/>
            <person name="Morin E."/>
            <person name="Murat C."/>
            <person name="Park J."/>
            <person name="Raffaello T."/>
            <person name="Rouze P."/>
            <person name="Salamov A."/>
            <person name="Schmutz J."/>
            <person name="Solheim H."/>
            <person name="Stahlberg J."/>
            <person name="Velez H."/>
            <person name="de Vries R.P."/>
            <person name="Wiebenga A."/>
            <person name="Woodward S."/>
            <person name="Yakovlev I."/>
            <person name="Garbelotto M."/>
            <person name="Martin F."/>
            <person name="Grigoriev I.V."/>
            <person name="Stenlid J."/>
        </authorList>
    </citation>
    <scope>NUCLEOTIDE SEQUENCE [LARGE SCALE GENOMIC DNA]</scope>
    <source>
        <strain evidence="1 2">TC 32-1</strain>
    </source>
</reference>
<keyword evidence="2" id="KW-1185">Reference proteome</keyword>
<dbReference type="HOGENOM" id="CLU_1044092_0_0_1"/>
<dbReference type="GeneID" id="20667075"/>
<organism evidence="1 2">
    <name type="scientific">Heterobasidion irregulare (strain TC 32-1)</name>
    <dbReference type="NCBI Taxonomy" id="747525"/>
    <lineage>
        <taxon>Eukaryota</taxon>
        <taxon>Fungi</taxon>
        <taxon>Dikarya</taxon>
        <taxon>Basidiomycota</taxon>
        <taxon>Agaricomycotina</taxon>
        <taxon>Agaricomycetes</taxon>
        <taxon>Russulales</taxon>
        <taxon>Bondarzewiaceae</taxon>
        <taxon>Heterobasidion</taxon>
        <taxon>Heterobasidion annosum species complex</taxon>
    </lineage>
</organism>
<gene>
    <name evidence="1" type="ORF">HETIRDRAFT_145358</name>
</gene>
<dbReference type="eggNOG" id="ENOG502RZSM">
    <property type="taxonomic scope" value="Eukaryota"/>
</dbReference>
<dbReference type="AlphaFoldDB" id="W4KN01"/>
<dbReference type="OrthoDB" id="3345970at2759"/>
<dbReference type="RefSeq" id="XP_009541123.1">
    <property type="nucleotide sequence ID" value="XM_009542828.1"/>
</dbReference>
<protein>
    <submittedName>
        <fullName evidence="1">Uncharacterized protein</fullName>
    </submittedName>
</protein>
<evidence type="ECO:0000313" key="1">
    <source>
        <dbReference type="EMBL" id="ETW87192.1"/>
    </source>
</evidence>
<dbReference type="EMBL" id="KI925454">
    <property type="protein sequence ID" value="ETW87192.1"/>
    <property type="molecule type" value="Genomic_DNA"/>
</dbReference>
<dbReference type="InParanoid" id="W4KN01"/>
<evidence type="ECO:0000313" key="2">
    <source>
        <dbReference type="Proteomes" id="UP000030671"/>
    </source>
</evidence>